<name>A0ABV8TUT9_9ACTN</name>
<organism evidence="1 2">
    <name type="scientific">Salininema proteolyticum</name>
    <dbReference type="NCBI Taxonomy" id="1607685"/>
    <lineage>
        <taxon>Bacteria</taxon>
        <taxon>Bacillati</taxon>
        <taxon>Actinomycetota</taxon>
        <taxon>Actinomycetes</taxon>
        <taxon>Glycomycetales</taxon>
        <taxon>Glycomycetaceae</taxon>
        <taxon>Salininema</taxon>
    </lineage>
</organism>
<sequence>MAGKKRNSRIEHLGHLLVLISLALWLRQDLILITSLSGAGTSLLLFWAPSTCSAPTQKKEPCRNNSKGLLGGCHITQHRWARYSGLFGTEPVSDAFTGWFSNAQRKSATAVMAIGFLNLVASGGALTFTSLP</sequence>
<protein>
    <submittedName>
        <fullName evidence="1">Uncharacterized protein</fullName>
    </submittedName>
</protein>
<evidence type="ECO:0000313" key="1">
    <source>
        <dbReference type="EMBL" id="MFC4334372.1"/>
    </source>
</evidence>
<keyword evidence="2" id="KW-1185">Reference proteome</keyword>
<accession>A0ABV8TUT9</accession>
<gene>
    <name evidence="1" type="ORF">ACFPET_04075</name>
</gene>
<evidence type="ECO:0000313" key="2">
    <source>
        <dbReference type="Proteomes" id="UP001595823"/>
    </source>
</evidence>
<comment type="caution">
    <text evidence="1">The sequence shown here is derived from an EMBL/GenBank/DDBJ whole genome shotgun (WGS) entry which is preliminary data.</text>
</comment>
<proteinExistence type="predicted"/>
<dbReference type="RefSeq" id="WP_380618112.1">
    <property type="nucleotide sequence ID" value="NZ_JBHSDK010000005.1"/>
</dbReference>
<dbReference type="EMBL" id="JBHSDK010000005">
    <property type="protein sequence ID" value="MFC4334372.1"/>
    <property type="molecule type" value="Genomic_DNA"/>
</dbReference>
<reference evidence="2" key="1">
    <citation type="journal article" date="2019" name="Int. J. Syst. Evol. Microbiol.">
        <title>The Global Catalogue of Microorganisms (GCM) 10K type strain sequencing project: providing services to taxonomists for standard genome sequencing and annotation.</title>
        <authorList>
            <consortium name="The Broad Institute Genomics Platform"/>
            <consortium name="The Broad Institute Genome Sequencing Center for Infectious Disease"/>
            <person name="Wu L."/>
            <person name="Ma J."/>
        </authorList>
    </citation>
    <scope>NUCLEOTIDE SEQUENCE [LARGE SCALE GENOMIC DNA]</scope>
    <source>
        <strain evidence="2">IBRC-M 10908</strain>
    </source>
</reference>
<dbReference type="Proteomes" id="UP001595823">
    <property type="component" value="Unassembled WGS sequence"/>
</dbReference>